<feature type="region of interest" description="Disordered" evidence="1">
    <location>
        <begin position="38"/>
        <end position="63"/>
    </location>
</feature>
<reference evidence="3" key="2">
    <citation type="submission" date="2009-11" db="EMBL/GenBank/DDBJ databases">
        <title>The Genome Sequence of Allomyces macrogynus strain ATCC 38327.</title>
        <authorList>
            <consortium name="The Broad Institute Genome Sequencing Platform"/>
            <person name="Russ C."/>
            <person name="Cuomo C."/>
            <person name="Shea T."/>
            <person name="Young S.K."/>
            <person name="Zeng Q."/>
            <person name="Koehrsen M."/>
            <person name="Haas B."/>
            <person name="Borodovsky M."/>
            <person name="Guigo R."/>
            <person name="Alvarado L."/>
            <person name="Berlin A."/>
            <person name="Borenstein D."/>
            <person name="Chen Z."/>
            <person name="Engels R."/>
            <person name="Freedman E."/>
            <person name="Gellesch M."/>
            <person name="Goldberg J."/>
            <person name="Griggs A."/>
            <person name="Gujja S."/>
            <person name="Heiman D."/>
            <person name="Hepburn T."/>
            <person name="Howarth C."/>
            <person name="Jen D."/>
            <person name="Larson L."/>
            <person name="Lewis B."/>
            <person name="Mehta T."/>
            <person name="Park D."/>
            <person name="Pearson M."/>
            <person name="Roberts A."/>
            <person name="Saif S."/>
            <person name="Shenoy N."/>
            <person name="Sisk P."/>
            <person name="Stolte C."/>
            <person name="Sykes S."/>
            <person name="Walk T."/>
            <person name="White J."/>
            <person name="Yandava C."/>
            <person name="Burger G."/>
            <person name="Gray M.W."/>
            <person name="Holland P.W.H."/>
            <person name="King N."/>
            <person name="Lang F.B.F."/>
            <person name="Roger A.J."/>
            <person name="Ruiz-Trillo I."/>
            <person name="Lander E."/>
            <person name="Nusbaum C."/>
        </authorList>
    </citation>
    <scope>NUCLEOTIDE SEQUENCE [LARGE SCALE GENOMIC DNA]</scope>
    <source>
        <strain evidence="3">ATCC 38327</strain>
    </source>
</reference>
<sequence length="63" mass="6899">MAKFTLKPYSVAMVEVTMQATATDLFVIHPECEPHSVQQYSSTIPNSRSRSCSSAKSEKSSST</sequence>
<protein>
    <submittedName>
        <fullName evidence="2">Uncharacterized protein</fullName>
    </submittedName>
</protein>
<accession>A0A0L0RXL2</accession>
<dbReference type="Proteomes" id="UP000054350">
    <property type="component" value="Unassembled WGS sequence"/>
</dbReference>
<dbReference type="EMBL" id="GG745328">
    <property type="protein sequence ID" value="KNE55112.1"/>
    <property type="molecule type" value="Genomic_DNA"/>
</dbReference>
<reference evidence="2 3" key="1">
    <citation type="submission" date="2009-11" db="EMBL/GenBank/DDBJ databases">
        <title>Annotation of Allomyces macrogynus ATCC 38327.</title>
        <authorList>
            <consortium name="The Broad Institute Genome Sequencing Platform"/>
            <person name="Russ C."/>
            <person name="Cuomo C."/>
            <person name="Burger G."/>
            <person name="Gray M.W."/>
            <person name="Holland P.W.H."/>
            <person name="King N."/>
            <person name="Lang F.B.F."/>
            <person name="Roger A.J."/>
            <person name="Ruiz-Trillo I."/>
            <person name="Young S.K."/>
            <person name="Zeng Q."/>
            <person name="Gargeya S."/>
            <person name="Fitzgerald M."/>
            <person name="Haas B."/>
            <person name="Abouelleil A."/>
            <person name="Alvarado L."/>
            <person name="Arachchi H.M."/>
            <person name="Berlin A."/>
            <person name="Chapman S.B."/>
            <person name="Gearin G."/>
            <person name="Goldberg J."/>
            <person name="Griggs A."/>
            <person name="Gujja S."/>
            <person name="Hansen M."/>
            <person name="Heiman D."/>
            <person name="Howarth C."/>
            <person name="Larimer J."/>
            <person name="Lui A."/>
            <person name="MacDonald P.J.P."/>
            <person name="McCowen C."/>
            <person name="Montmayeur A."/>
            <person name="Murphy C."/>
            <person name="Neiman D."/>
            <person name="Pearson M."/>
            <person name="Priest M."/>
            <person name="Roberts A."/>
            <person name="Saif S."/>
            <person name="Shea T."/>
            <person name="Sisk P."/>
            <person name="Stolte C."/>
            <person name="Sykes S."/>
            <person name="Wortman J."/>
            <person name="Nusbaum C."/>
            <person name="Birren B."/>
        </authorList>
    </citation>
    <scope>NUCLEOTIDE SEQUENCE [LARGE SCALE GENOMIC DNA]</scope>
    <source>
        <strain evidence="2 3">ATCC 38327</strain>
    </source>
</reference>
<organism evidence="2 3">
    <name type="scientific">Allomyces macrogynus (strain ATCC 38327)</name>
    <name type="common">Allomyces javanicus var. macrogynus</name>
    <dbReference type="NCBI Taxonomy" id="578462"/>
    <lineage>
        <taxon>Eukaryota</taxon>
        <taxon>Fungi</taxon>
        <taxon>Fungi incertae sedis</taxon>
        <taxon>Blastocladiomycota</taxon>
        <taxon>Blastocladiomycetes</taxon>
        <taxon>Blastocladiales</taxon>
        <taxon>Blastocladiaceae</taxon>
        <taxon>Allomyces</taxon>
    </lineage>
</organism>
<gene>
    <name evidence="2" type="ORF">AMAG_17735</name>
</gene>
<dbReference type="AlphaFoldDB" id="A0A0L0RXL2"/>
<name>A0A0L0RXL2_ALLM3</name>
<evidence type="ECO:0000313" key="3">
    <source>
        <dbReference type="Proteomes" id="UP000054350"/>
    </source>
</evidence>
<feature type="compositionally biased region" description="Low complexity" evidence="1">
    <location>
        <begin position="41"/>
        <end position="55"/>
    </location>
</feature>
<dbReference type="VEuPathDB" id="FungiDB:AMAG_17735"/>
<proteinExistence type="predicted"/>
<evidence type="ECO:0000256" key="1">
    <source>
        <dbReference type="SAM" id="MobiDB-lite"/>
    </source>
</evidence>
<keyword evidence="3" id="KW-1185">Reference proteome</keyword>
<evidence type="ECO:0000313" key="2">
    <source>
        <dbReference type="EMBL" id="KNE55112.1"/>
    </source>
</evidence>